<evidence type="ECO:0000259" key="27">
    <source>
        <dbReference type="PROSITE" id="PS51192"/>
    </source>
</evidence>
<evidence type="ECO:0000313" key="29">
    <source>
        <dbReference type="Ensembl" id="ENSBIXP00000040149.1"/>
    </source>
</evidence>
<evidence type="ECO:0000256" key="2">
    <source>
        <dbReference type="ARBA" id="ARBA00004496"/>
    </source>
</evidence>
<dbReference type="GO" id="GO:0006397">
    <property type="term" value="P:mRNA processing"/>
    <property type="evidence" value="ECO:0007669"/>
    <property type="project" value="UniProtKB-KW"/>
</dbReference>
<protein>
    <recommendedName>
        <fullName evidence="23">Transcription termination factor 2</fullName>
    </recommendedName>
    <alternativeName>
        <fullName evidence="25">RNA polymerase II termination factor</fullName>
    </alternativeName>
    <alternativeName>
        <fullName evidence="24">Transcription release factor 2</fullName>
    </alternativeName>
</protein>
<feature type="compositionally biased region" description="Polar residues" evidence="26">
    <location>
        <begin position="352"/>
        <end position="373"/>
    </location>
</feature>
<dbReference type="PROSITE" id="PS00690">
    <property type="entry name" value="DEAH_ATP_HELICASE"/>
    <property type="match status" value="1"/>
</dbReference>
<dbReference type="GO" id="GO:0005737">
    <property type="term" value="C:cytoplasm"/>
    <property type="evidence" value="ECO:0007669"/>
    <property type="project" value="UniProtKB-SubCell"/>
</dbReference>
<feature type="compositionally biased region" description="Polar residues" evidence="26">
    <location>
        <begin position="157"/>
        <end position="175"/>
    </location>
</feature>
<feature type="region of interest" description="Disordered" evidence="26">
    <location>
        <begin position="928"/>
        <end position="961"/>
    </location>
</feature>
<evidence type="ECO:0000256" key="7">
    <source>
        <dbReference type="ARBA" id="ARBA00022664"/>
    </source>
</evidence>
<evidence type="ECO:0000256" key="9">
    <source>
        <dbReference type="ARBA" id="ARBA00022728"/>
    </source>
</evidence>
<evidence type="ECO:0000256" key="20">
    <source>
        <dbReference type="ARBA" id="ARBA00023242"/>
    </source>
</evidence>
<comment type="similarity">
    <text evidence="3">Belongs to the SNF2/RAD54 helicase family.</text>
</comment>
<dbReference type="CDD" id="cd18072">
    <property type="entry name" value="DEXHc_TTF2"/>
    <property type="match status" value="1"/>
</dbReference>
<dbReference type="InterPro" id="IPR014001">
    <property type="entry name" value="Helicase_ATP-bd"/>
</dbReference>
<feature type="compositionally biased region" description="Polar residues" evidence="26">
    <location>
        <begin position="527"/>
        <end position="537"/>
    </location>
</feature>
<dbReference type="InterPro" id="IPR001650">
    <property type="entry name" value="Helicase_C-like"/>
</dbReference>
<evidence type="ECO:0000256" key="26">
    <source>
        <dbReference type="SAM" id="MobiDB-lite"/>
    </source>
</evidence>
<dbReference type="GO" id="GO:0008380">
    <property type="term" value="P:RNA splicing"/>
    <property type="evidence" value="ECO:0007669"/>
    <property type="project" value="UniProtKB-KW"/>
</dbReference>
<dbReference type="Pfam" id="PF00271">
    <property type="entry name" value="Helicase_C"/>
    <property type="match status" value="1"/>
</dbReference>
<feature type="region of interest" description="Disordered" evidence="26">
    <location>
        <begin position="516"/>
        <end position="550"/>
    </location>
</feature>
<dbReference type="GO" id="GO:0006281">
    <property type="term" value="P:DNA repair"/>
    <property type="evidence" value="ECO:0007669"/>
    <property type="project" value="TreeGrafter"/>
</dbReference>
<keyword evidence="4" id="KW-0806">Transcription termination</keyword>
<dbReference type="InterPro" id="IPR000330">
    <property type="entry name" value="SNF2_N"/>
</dbReference>
<feature type="region of interest" description="Disordered" evidence="26">
    <location>
        <begin position="270"/>
        <end position="467"/>
    </location>
</feature>
<feature type="compositionally biased region" description="Basic and acidic residues" evidence="26">
    <location>
        <begin position="331"/>
        <end position="351"/>
    </location>
</feature>
<keyword evidence="12" id="KW-0378">Hydrolase</keyword>
<evidence type="ECO:0000256" key="6">
    <source>
        <dbReference type="ARBA" id="ARBA00022553"/>
    </source>
</evidence>
<keyword evidence="7" id="KW-0507">mRNA processing</keyword>
<keyword evidence="19" id="KW-0508">mRNA splicing</keyword>
<evidence type="ECO:0000256" key="12">
    <source>
        <dbReference type="ARBA" id="ARBA00022801"/>
    </source>
</evidence>
<feature type="domain" description="Helicase C-terminal" evidence="28">
    <location>
        <begin position="1045"/>
        <end position="1205"/>
    </location>
</feature>
<comment type="function">
    <text evidence="21">DsDNA-dependent ATPase which acts as a transcription termination factor by coupling ATP hydrolysis with removal of RNA polymerase II from the DNA template. May contribute to mitotic transcription repression. May also be involved in pre-mRNA splicing.</text>
</comment>
<dbReference type="Ensembl" id="ENSBIXT00000035380.1">
    <property type="protein sequence ID" value="ENSBIXP00000040149.1"/>
    <property type="gene ID" value="ENSBIXG00000003883.1"/>
</dbReference>
<evidence type="ECO:0000256" key="8">
    <source>
        <dbReference type="ARBA" id="ARBA00022723"/>
    </source>
</evidence>
<evidence type="ECO:0000256" key="23">
    <source>
        <dbReference type="ARBA" id="ARBA00070113"/>
    </source>
</evidence>
<evidence type="ECO:0000256" key="19">
    <source>
        <dbReference type="ARBA" id="ARBA00023187"/>
    </source>
</evidence>
<dbReference type="STRING" id="30522.A0A4W2ESY9"/>
<accession>A0A4W2ESY9</accession>
<evidence type="ECO:0000256" key="25">
    <source>
        <dbReference type="ARBA" id="ARBA00082628"/>
    </source>
</evidence>
<keyword evidence="18" id="KW-0804">Transcription</keyword>
<keyword evidence="10" id="KW-0547">Nucleotide-binding</keyword>
<dbReference type="FunFam" id="3.40.50.300:FF:001502">
    <property type="entry name" value="Transcription termination factor 2"/>
    <property type="match status" value="1"/>
</dbReference>
<dbReference type="InterPro" id="IPR002464">
    <property type="entry name" value="DNA/RNA_helicase_DEAH_CS"/>
</dbReference>
<dbReference type="OMA" id="IVSQWTN"/>
<feature type="domain" description="Helicase ATP-binding" evidence="27">
    <location>
        <begin position="639"/>
        <end position="839"/>
    </location>
</feature>
<keyword evidence="16" id="KW-0805">Transcription regulation</keyword>
<dbReference type="SMART" id="SM00490">
    <property type="entry name" value="HELICc"/>
    <property type="match status" value="1"/>
</dbReference>
<feature type="region of interest" description="Disordered" evidence="26">
    <location>
        <begin position="193"/>
        <end position="256"/>
    </location>
</feature>
<feature type="region of interest" description="Disordered" evidence="26">
    <location>
        <begin position="142"/>
        <end position="181"/>
    </location>
</feature>
<dbReference type="Pfam" id="PF00176">
    <property type="entry name" value="SNF2-rel_dom"/>
    <property type="match status" value="1"/>
</dbReference>
<dbReference type="GO" id="GO:0016787">
    <property type="term" value="F:hydrolase activity"/>
    <property type="evidence" value="ECO:0007669"/>
    <property type="project" value="UniProtKB-KW"/>
</dbReference>
<keyword evidence="14" id="KW-0862">Zinc</keyword>
<dbReference type="GO" id="GO:0005524">
    <property type="term" value="F:ATP binding"/>
    <property type="evidence" value="ECO:0007669"/>
    <property type="project" value="UniProtKB-KW"/>
</dbReference>
<dbReference type="AlphaFoldDB" id="A0A4W2ESY9"/>
<dbReference type="PANTHER" id="PTHR45626:SF50">
    <property type="entry name" value="TRANSCRIPTION TERMINATION FACTOR 2"/>
    <property type="match status" value="1"/>
</dbReference>
<reference evidence="29" key="2">
    <citation type="submission" date="2025-08" db="UniProtKB">
        <authorList>
            <consortium name="Ensembl"/>
        </authorList>
    </citation>
    <scope>IDENTIFICATION</scope>
</reference>
<keyword evidence="20" id="KW-0539">Nucleus</keyword>
<dbReference type="GO" id="GO:0005681">
    <property type="term" value="C:spliceosomal complex"/>
    <property type="evidence" value="ECO:0007669"/>
    <property type="project" value="UniProtKB-KW"/>
</dbReference>
<dbReference type="GO" id="GO:0008270">
    <property type="term" value="F:zinc ion binding"/>
    <property type="evidence" value="ECO:0007669"/>
    <property type="project" value="UniProtKB-KW"/>
</dbReference>
<dbReference type="GO" id="GO:0006353">
    <property type="term" value="P:DNA-templated transcription termination"/>
    <property type="evidence" value="ECO:0007669"/>
    <property type="project" value="UniProtKB-KW"/>
</dbReference>
<evidence type="ECO:0000256" key="18">
    <source>
        <dbReference type="ARBA" id="ARBA00023163"/>
    </source>
</evidence>
<keyword evidence="9" id="KW-0747">Spliceosome</keyword>
<reference evidence="29" key="3">
    <citation type="submission" date="2025-09" db="UniProtKB">
        <authorList>
            <consortium name="Ensembl"/>
        </authorList>
    </citation>
    <scope>IDENTIFICATION</scope>
</reference>
<dbReference type="GO" id="GO:0004386">
    <property type="term" value="F:helicase activity"/>
    <property type="evidence" value="ECO:0007669"/>
    <property type="project" value="UniProtKB-KW"/>
</dbReference>
<evidence type="ECO:0000259" key="28">
    <source>
        <dbReference type="PROSITE" id="PS51194"/>
    </source>
</evidence>
<comment type="subcellular location">
    <subcellularLocation>
        <location evidence="2">Cytoplasm</location>
    </subcellularLocation>
    <subcellularLocation>
        <location evidence="1">Nucleus</location>
    </subcellularLocation>
</comment>
<dbReference type="InterPro" id="IPR038718">
    <property type="entry name" value="SNF2-like_sf"/>
</dbReference>
<dbReference type="FunFam" id="3.40.50.10810:FF:000043">
    <property type="entry name" value="Transcription termination factor 2"/>
    <property type="match status" value="1"/>
</dbReference>
<evidence type="ECO:0000256" key="22">
    <source>
        <dbReference type="ARBA" id="ARBA00063699"/>
    </source>
</evidence>
<dbReference type="CDD" id="cd18793">
    <property type="entry name" value="SF2_C_SNF"/>
    <property type="match status" value="1"/>
</dbReference>
<dbReference type="PANTHER" id="PTHR45626">
    <property type="entry name" value="TRANSCRIPTION TERMINATION FACTOR 2-RELATED"/>
    <property type="match status" value="1"/>
</dbReference>
<evidence type="ECO:0000256" key="13">
    <source>
        <dbReference type="ARBA" id="ARBA00022806"/>
    </source>
</evidence>
<reference evidence="29 30" key="1">
    <citation type="submission" date="2018-11" db="EMBL/GenBank/DDBJ databases">
        <title>Haplotype-resolved cattle genomes.</title>
        <authorList>
            <person name="Low W.Y."/>
            <person name="Tearle R."/>
            <person name="Bickhart D.M."/>
            <person name="Rosen B.D."/>
            <person name="Koren S."/>
            <person name="Rhie A."/>
            <person name="Hiendleder S."/>
            <person name="Phillippy A.M."/>
            <person name="Smith T.P.L."/>
            <person name="Williams J.L."/>
        </authorList>
    </citation>
    <scope>NUCLEOTIDE SEQUENCE [LARGE SCALE GENOMIC DNA]</scope>
</reference>
<proteinExistence type="inferred from homology"/>
<feature type="compositionally biased region" description="Low complexity" evidence="26">
    <location>
        <begin position="949"/>
        <end position="960"/>
    </location>
</feature>
<evidence type="ECO:0000256" key="10">
    <source>
        <dbReference type="ARBA" id="ARBA00022741"/>
    </source>
</evidence>
<dbReference type="InterPro" id="IPR027417">
    <property type="entry name" value="P-loop_NTPase"/>
</dbReference>
<dbReference type="InterPro" id="IPR050628">
    <property type="entry name" value="SNF2_RAD54_helicase_TF"/>
</dbReference>
<dbReference type="InterPro" id="IPR049730">
    <property type="entry name" value="SNF2/RAD54-like_C"/>
</dbReference>
<evidence type="ECO:0000256" key="21">
    <source>
        <dbReference type="ARBA" id="ARBA00055750"/>
    </source>
</evidence>
<feature type="compositionally biased region" description="Basic and acidic residues" evidence="26">
    <location>
        <begin position="295"/>
        <end position="315"/>
    </location>
</feature>
<evidence type="ECO:0000256" key="16">
    <source>
        <dbReference type="ARBA" id="ARBA00023015"/>
    </source>
</evidence>
<evidence type="ECO:0000256" key="17">
    <source>
        <dbReference type="ARBA" id="ARBA00023125"/>
    </source>
</evidence>
<feature type="compositionally biased region" description="Basic and acidic residues" evidence="26">
    <location>
        <begin position="194"/>
        <end position="233"/>
    </location>
</feature>
<name>A0A4W2ESY9_BOBOX</name>
<dbReference type="PROSITE" id="PS51192">
    <property type="entry name" value="HELICASE_ATP_BIND_1"/>
    <property type="match status" value="1"/>
</dbReference>
<keyword evidence="17" id="KW-0238">DNA-binding</keyword>
<organism evidence="29 30">
    <name type="scientific">Bos indicus x Bos taurus</name>
    <name type="common">Hybrid cattle</name>
    <dbReference type="NCBI Taxonomy" id="30522"/>
    <lineage>
        <taxon>Eukaryota</taxon>
        <taxon>Metazoa</taxon>
        <taxon>Chordata</taxon>
        <taxon>Craniata</taxon>
        <taxon>Vertebrata</taxon>
        <taxon>Euteleostomi</taxon>
        <taxon>Mammalia</taxon>
        <taxon>Eutheria</taxon>
        <taxon>Laurasiatheria</taxon>
        <taxon>Artiodactyla</taxon>
        <taxon>Ruminantia</taxon>
        <taxon>Pecora</taxon>
        <taxon>Bovidae</taxon>
        <taxon>Bovinae</taxon>
        <taxon>Bos</taxon>
    </lineage>
</organism>
<feature type="region of interest" description="Disordered" evidence="26">
    <location>
        <begin position="1"/>
        <end position="21"/>
    </location>
</feature>
<evidence type="ECO:0000256" key="5">
    <source>
        <dbReference type="ARBA" id="ARBA00022490"/>
    </source>
</evidence>
<evidence type="ECO:0000256" key="14">
    <source>
        <dbReference type="ARBA" id="ARBA00022833"/>
    </source>
</evidence>
<keyword evidence="8" id="KW-0479">Metal-binding</keyword>
<evidence type="ECO:0000256" key="1">
    <source>
        <dbReference type="ARBA" id="ARBA00004123"/>
    </source>
</evidence>
<keyword evidence="15" id="KW-0067">ATP-binding</keyword>
<dbReference type="SUPFAM" id="SSF52540">
    <property type="entry name" value="P-loop containing nucleoside triphosphate hydrolases"/>
    <property type="match status" value="2"/>
</dbReference>
<keyword evidence="5" id="KW-0963">Cytoplasm</keyword>
<comment type="subunit">
    <text evidence="22">Interacts with CDC5L. Part of the spliceosome.</text>
</comment>
<dbReference type="GO" id="GO:0008094">
    <property type="term" value="F:ATP-dependent activity, acting on DNA"/>
    <property type="evidence" value="ECO:0007669"/>
    <property type="project" value="UniProtKB-ARBA"/>
</dbReference>
<keyword evidence="30" id="KW-1185">Reference proteome</keyword>
<feature type="compositionally biased region" description="Low complexity" evidence="26">
    <location>
        <begin position="383"/>
        <end position="392"/>
    </location>
</feature>
<evidence type="ECO:0000256" key="3">
    <source>
        <dbReference type="ARBA" id="ARBA00007025"/>
    </source>
</evidence>
<dbReference type="Gene3D" id="3.40.50.10810">
    <property type="entry name" value="Tandem AAA-ATPase domain"/>
    <property type="match status" value="1"/>
</dbReference>
<keyword evidence="11" id="KW-0863">Zinc-finger</keyword>
<dbReference type="GO" id="GO:0003677">
    <property type="term" value="F:DNA binding"/>
    <property type="evidence" value="ECO:0007669"/>
    <property type="project" value="UniProtKB-KW"/>
</dbReference>
<evidence type="ECO:0000256" key="4">
    <source>
        <dbReference type="ARBA" id="ARBA00022472"/>
    </source>
</evidence>
<dbReference type="SMART" id="SM00487">
    <property type="entry name" value="DEXDc"/>
    <property type="match status" value="1"/>
</dbReference>
<gene>
    <name evidence="29" type="primary">TTF2</name>
</gene>
<evidence type="ECO:0000256" key="24">
    <source>
        <dbReference type="ARBA" id="ARBA00079067"/>
    </source>
</evidence>
<keyword evidence="13" id="KW-0347">Helicase</keyword>
<evidence type="ECO:0000256" key="15">
    <source>
        <dbReference type="ARBA" id="ARBA00022840"/>
    </source>
</evidence>
<dbReference type="Proteomes" id="UP000314981">
    <property type="component" value="Chromosome 3"/>
</dbReference>
<keyword evidence="6" id="KW-0597">Phosphoprotein</keyword>
<evidence type="ECO:0000313" key="30">
    <source>
        <dbReference type="Proteomes" id="UP000314981"/>
    </source>
</evidence>
<dbReference type="Gene3D" id="3.40.50.300">
    <property type="entry name" value="P-loop containing nucleotide triphosphate hydrolases"/>
    <property type="match status" value="1"/>
</dbReference>
<dbReference type="PROSITE" id="PS51194">
    <property type="entry name" value="HELICASE_CTER"/>
    <property type="match status" value="1"/>
</dbReference>
<evidence type="ECO:0000256" key="11">
    <source>
        <dbReference type="ARBA" id="ARBA00022771"/>
    </source>
</evidence>
<sequence length="1215" mass="134801">MRRAEKKAEAGVGRGGGFGEDKSWSEMEVVRCPEHGRRSGSKGPRGLPAYRGVIFVDLLSLGTLCLLKTGVREGPNKGKSFYVCRADTCSFVRATDIPVSHCLLHEDFVVELQGLSLSQGKKEYRLFFRCVKSKAEGKQWCGNIPWQDPNSKEHSGASKSQLASEPSHYPSSHQRNPFKVLDKNQEPSVWKQFIKGEDEEKTADKKQREKGDPLLDPKKEQKPESKCWTEKELSSGLGVKKKQSAIQDKQQREKTEFQCEAKEIEGMHKRNLLEMKSKQVRGNVLREPSAFQVKSDSESHSVQKESEPPTEEETKPLPPIVHSQHSISQPLKEEHLNKEHPKSWEARETKTGNDPSTQTLQKSLLQGHFQAQSETRDMPAPKEPAAQPAPLATGHPAGEGRDAGTSSGDSEDDDVVFVSSKPRSPLLFDLPPDTQEKKNLELPGQSVQRKVSSAPGVSKKGEPSDPAAQRVFLTTQLQQRKSTLASVNIQALPDKGQKLFKQIQELEEVLSALALSPEQDTKEKSNTQEPQQSNFIKETTHPPHLVPPKPLQGQDLWPLGSRGLKAAHQEAAGGSGQCCGGTVSQNGLHAVWKITSEAIDELHRSLESCPGETAMAEDPAGLKISLLPHQKQALAWLLWRESQKPRGGILADDMGLGKTLTMIALILTQKKSKEKDETTALTWLSKNDSSEFTSHGTLIICPASLIHHWKNEVEKHVSHNRLRVCLYHGPNRNQHAKVLSTYDIVITTYSLLAKEIPTAKQDEQIPGANPSVEGTSSPLLRVVWARLILDEAHNVKNPRVQTSMAVCKLQAQARWAVTGTPIQNNLLDMYSLLKFLRCSPFDEFKLWKSQVDNGSKKGGERLNILTRSLLLRRTKDQLDSTGKPLVVLPHRKFQLHHLKLSEDEETVYSVLFARSRLALQYYLKRHESGSSQSGRSPDNPFNRVAQEFGSSGPGPSTAGSQATSSAVHILSQLLRLRQCCCHLSLLKSALDPTELKSEGLALSLEEQLSALTLSEFHDSEPSASVSLNGKSFKVELFDDKRESTKISSLLAELEAVRRNSGSQKSVIVSQWTSMLKVVALHLKRCGFTYATIDGSVNPKQRMDLVEAFNSPRGPQVMLISLLAGGVGLNLTGGNHLFLLDMHWNPSLEDQACDRIYRVGQQKDVVIHKFVCEETVEEKILQLQEKKKDLAKQILSGSEEFVTKLSLADLKVLFGI</sequence>